<keyword evidence="4" id="KW-1185">Reference proteome</keyword>
<dbReference type="PANTHER" id="PTHR12276">
    <property type="entry name" value="EPSIN/ENT-RELATED"/>
    <property type="match status" value="1"/>
</dbReference>
<dbReference type="GeneID" id="31365765"/>
<organism evidence="3 4">
    <name type="scientific">Heterostelium pallidum (strain ATCC 26659 / Pp 5 / PN500)</name>
    <name type="common">Cellular slime mold</name>
    <name type="synonym">Polysphondylium pallidum</name>
    <dbReference type="NCBI Taxonomy" id="670386"/>
    <lineage>
        <taxon>Eukaryota</taxon>
        <taxon>Amoebozoa</taxon>
        <taxon>Evosea</taxon>
        <taxon>Eumycetozoa</taxon>
        <taxon>Dictyostelia</taxon>
        <taxon>Acytosteliales</taxon>
        <taxon>Acytosteliaceae</taxon>
        <taxon>Heterostelium</taxon>
    </lineage>
</organism>
<dbReference type="GO" id="GO:0005886">
    <property type="term" value="C:plasma membrane"/>
    <property type="evidence" value="ECO:0007669"/>
    <property type="project" value="TreeGrafter"/>
</dbReference>
<feature type="compositionally biased region" description="Gly residues" evidence="1">
    <location>
        <begin position="448"/>
        <end position="463"/>
    </location>
</feature>
<dbReference type="Gene3D" id="1.25.40.90">
    <property type="match status" value="1"/>
</dbReference>
<evidence type="ECO:0000313" key="4">
    <source>
        <dbReference type="Proteomes" id="UP000001396"/>
    </source>
</evidence>
<evidence type="ECO:0000256" key="1">
    <source>
        <dbReference type="SAM" id="MobiDB-lite"/>
    </source>
</evidence>
<feature type="compositionally biased region" description="Low complexity" evidence="1">
    <location>
        <begin position="406"/>
        <end position="421"/>
    </location>
</feature>
<feature type="compositionally biased region" description="Polar residues" evidence="1">
    <location>
        <begin position="530"/>
        <end position="543"/>
    </location>
</feature>
<dbReference type="RefSeq" id="XP_020428658.1">
    <property type="nucleotide sequence ID" value="XM_020581073.1"/>
</dbReference>
<dbReference type="CDD" id="cd03571">
    <property type="entry name" value="ENTH"/>
    <property type="match status" value="1"/>
</dbReference>
<dbReference type="SMART" id="SM00273">
    <property type="entry name" value="ENTH"/>
    <property type="match status" value="1"/>
</dbReference>
<dbReference type="STRING" id="670386.D3BQV6"/>
<dbReference type="FunFam" id="1.25.40.90:FF:000006">
    <property type="entry name" value="Clathrin interactor 1"/>
    <property type="match status" value="1"/>
</dbReference>
<evidence type="ECO:0000259" key="2">
    <source>
        <dbReference type="PROSITE" id="PS50942"/>
    </source>
</evidence>
<sequence length="678" mass="72508">MNMESLKTYVKKGKDAVLNTPEIERKVKDATSNDKWGPTGTQMQEISRESYRYECFPIIMGVIWKRINDPGKYWRHVYKSLLLIDYLVKNGSAQVIRDCRHHTMEIKTLVEFQYIEDEKDVGLSVRERAKQVIELLHDDKRIKEERDKAKANQNKYVGIGNDGGYDSYSGDNRGYGGGGARGGYGGDSPYGGGGNRDSPYGGSGARDSPYGGSGRDNNYGGSRDSPYGGGGNRDSPYGGSGARDSPYGSSRNEDDHNPYIYGYDNPEENQNGGAFGNGGNTRDNNNNDRYNNDRFGDRDNDRFGSGNGSRSNNGNNSSRQQQQQQMDFDDQPPVTKSRPRAASGGNLSTPPIRGGNEPQLIDFSEPAPVVKAPIVFDPIMDGNSSSGGGNQFGGGQQNQFGGGGQQNQFGQFQNGGSNSSFDAFGSNTQQQQLQFGGGGGQQNQFGGNQFGGGQQNQFGGGGQQNQFGQFQNTKDPFAKDEFGDFNTSNDFNPFDQPSGDFQSSKTSSQPSANSNDPWAKKDLFDLTNLGKGNQPTNPINSQGAKVRSTPARVATGPITSAGSTINQQPMMGGMNQRPMMGGMGNPQMGGMGNPQMGGMGNPQMGGMQGGMIQGGMMQSGGMQGGMMQGGMQGGMMQGGGMQGGMMQGGMNRPMGNPQMGGMGNPQMGNPQMAGGYRY</sequence>
<dbReference type="EMBL" id="ADBJ01000047">
    <property type="protein sequence ID" value="EFA76526.1"/>
    <property type="molecule type" value="Genomic_DNA"/>
</dbReference>
<dbReference type="Proteomes" id="UP000001396">
    <property type="component" value="Unassembled WGS sequence"/>
</dbReference>
<feature type="compositionally biased region" description="Polar residues" evidence="1">
    <location>
        <begin position="499"/>
        <end position="516"/>
    </location>
</feature>
<dbReference type="InterPro" id="IPR008942">
    <property type="entry name" value="ENTH_VHS"/>
</dbReference>
<feature type="region of interest" description="Disordered" evidence="1">
    <location>
        <begin position="378"/>
        <end position="549"/>
    </location>
</feature>
<gene>
    <name evidence="3" type="primary">epnA</name>
    <name evidence="3" type="ORF">PPL_10294</name>
</gene>
<feature type="compositionally biased region" description="Basic and acidic residues" evidence="1">
    <location>
        <begin position="290"/>
        <end position="302"/>
    </location>
</feature>
<dbReference type="GO" id="GO:0030125">
    <property type="term" value="C:clathrin vesicle coat"/>
    <property type="evidence" value="ECO:0007669"/>
    <property type="project" value="TreeGrafter"/>
</dbReference>
<dbReference type="SUPFAM" id="SSF48464">
    <property type="entry name" value="ENTH/VHS domain"/>
    <property type="match status" value="1"/>
</dbReference>
<dbReference type="OMA" id="HHTMEIK"/>
<dbReference type="GO" id="GO:0006897">
    <property type="term" value="P:endocytosis"/>
    <property type="evidence" value="ECO:0007669"/>
    <property type="project" value="TreeGrafter"/>
</dbReference>
<evidence type="ECO:0000313" key="3">
    <source>
        <dbReference type="EMBL" id="EFA76526.1"/>
    </source>
</evidence>
<feature type="compositionally biased region" description="Gly residues" evidence="1">
    <location>
        <begin position="385"/>
        <end position="405"/>
    </location>
</feature>
<dbReference type="GO" id="GO:0030276">
    <property type="term" value="F:clathrin binding"/>
    <property type="evidence" value="ECO:0007669"/>
    <property type="project" value="TreeGrafter"/>
</dbReference>
<protein>
    <submittedName>
        <fullName evidence="3">Epsin</fullName>
    </submittedName>
</protein>
<feature type="region of interest" description="Disordered" evidence="1">
    <location>
        <begin position="187"/>
        <end position="365"/>
    </location>
</feature>
<dbReference type="GO" id="GO:0005768">
    <property type="term" value="C:endosome"/>
    <property type="evidence" value="ECO:0007669"/>
    <property type="project" value="TreeGrafter"/>
</dbReference>
<dbReference type="PROSITE" id="PS50942">
    <property type="entry name" value="ENTH"/>
    <property type="match status" value="1"/>
</dbReference>
<dbReference type="Pfam" id="PF01417">
    <property type="entry name" value="ENTH"/>
    <property type="match status" value="1"/>
</dbReference>
<proteinExistence type="predicted"/>
<dbReference type="InParanoid" id="D3BQV6"/>
<comment type="caution">
    <text evidence="3">The sequence shown here is derived from an EMBL/GenBank/DDBJ whole genome shotgun (WGS) entry which is preliminary data.</text>
</comment>
<dbReference type="GO" id="GO:0005543">
    <property type="term" value="F:phospholipid binding"/>
    <property type="evidence" value="ECO:0007669"/>
    <property type="project" value="TreeGrafter"/>
</dbReference>
<dbReference type="FunCoup" id="D3BQV6">
    <property type="interactions" value="621"/>
</dbReference>
<dbReference type="InterPro" id="IPR013809">
    <property type="entry name" value="ENTH"/>
</dbReference>
<reference evidence="3 4" key="1">
    <citation type="journal article" date="2011" name="Genome Res.">
        <title>Phylogeny-wide analysis of social amoeba genomes highlights ancient origins for complex intercellular communication.</title>
        <authorList>
            <person name="Heidel A.J."/>
            <person name="Lawal H.M."/>
            <person name="Felder M."/>
            <person name="Schilde C."/>
            <person name="Helps N.R."/>
            <person name="Tunggal B."/>
            <person name="Rivero F."/>
            <person name="John U."/>
            <person name="Schleicher M."/>
            <person name="Eichinger L."/>
            <person name="Platzer M."/>
            <person name="Noegel A.A."/>
            <person name="Schaap P."/>
            <person name="Gloeckner G."/>
        </authorList>
    </citation>
    <scope>NUCLEOTIDE SEQUENCE [LARGE SCALE GENOMIC DNA]</scope>
    <source>
        <strain evidence="4">ATCC 26659 / Pp 5 / PN500</strain>
    </source>
</reference>
<accession>D3BQV6</accession>
<feature type="domain" description="ENTH" evidence="2">
    <location>
        <begin position="15"/>
        <end position="146"/>
    </location>
</feature>
<name>D3BQV6_HETP5</name>
<feature type="compositionally biased region" description="Low complexity" evidence="1">
    <location>
        <begin position="280"/>
        <end position="289"/>
    </location>
</feature>
<dbReference type="PANTHER" id="PTHR12276:SF45">
    <property type="entry name" value="CLATHRIN INTERACTOR 1"/>
    <property type="match status" value="1"/>
</dbReference>
<dbReference type="AlphaFoldDB" id="D3BQV6"/>
<feature type="compositionally biased region" description="Low complexity" evidence="1">
    <location>
        <begin position="308"/>
        <end position="325"/>
    </location>
</feature>